<keyword evidence="3" id="KW-1185">Reference proteome</keyword>
<dbReference type="OrthoDB" id="3933054at2759"/>
<name>A0A545UW65_9HYPO</name>
<accession>A0A545UW65</accession>
<dbReference type="Proteomes" id="UP000315783">
    <property type="component" value="Unassembled WGS sequence"/>
</dbReference>
<organism evidence="2 3">
    <name type="scientific">Cordyceps javanica</name>
    <dbReference type="NCBI Taxonomy" id="43265"/>
    <lineage>
        <taxon>Eukaryota</taxon>
        <taxon>Fungi</taxon>
        <taxon>Dikarya</taxon>
        <taxon>Ascomycota</taxon>
        <taxon>Pezizomycotina</taxon>
        <taxon>Sordariomycetes</taxon>
        <taxon>Hypocreomycetidae</taxon>
        <taxon>Hypocreales</taxon>
        <taxon>Cordycipitaceae</taxon>
        <taxon>Cordyceps</taxon>
    </lineage>
</organism>
<proteinExistence type="predicted"/>
<dbReference type="Pfam" id="PF03795">
    <property type="entry name" value="YCII"/>
    <property type="match status" value="1"/>
</dbReference>
<comment type="caution">
    <text evidence="2">The sequence shown here is derived from an EMBL/GenBank/DDBJ whole genome shotgun (WGS) entry which is preliminary data.</text>
</comment>
<dbReference type="STRING" id="43265.A0A545UW65"/>
<dbReference type="InterPro" id="IPR011008">
    <property type="entry name" value="Dimeric_a/b-barrel"/>
</dbReference>
<dbReference type="EMBL" id="SPUK01000011">
    <property type="protein sequence ID" value="TQV93710.1"/>
    <property type="molecule type" value="Genomic_DNA"/>
</dbReference>
<dbReference type="InterPro" id="IPR005545">
    <property type="entry name" value="YCII"/>
</dbReference>
<dbReference type="SUPFAM" id="SSF54909">
    <property type="entry name" value="Dimeric alpha+beta barrel"/>
    <property type="match status" value="1"/>
</dbReference>
<protein>
    <submittedName>
        <fullName evidence="2">YCII-related protein</fullName>
    </submittedName>
</protein>
<gene>
    <name evidence="2" type="ORF">IF1G_07442</name>
</gene>
<dbReference type="PANTHER" id="PTHR35174">
    <property type="entry name" value="BLL7171 PROTEIN-RELATED"/>
    <property type="match status" value="1"/>
</dbReference>
<evidence type="ECO:0000313" key="3">
    <source>
        <dbReference type="Proteomes" id="UP000315783"/>
    </source>
</evidence>
<evidence type="ECO:0000313" key="2">
    <source>
        <dbReference type="EMBL" id="TQV93710.1"/>
    </source>
</evidence>
<feature type="domain" description="YCII-related" evidence="1">
    <location>
        <begin position="5"/>
        <end position="117"/>
    </location>
</feature>
<reference evidence="2 3" key="1">
    <citation type="journal article" date="2019" name="Appl. Microbiol. Biotechnol.">
        <title>Genome sequence of Isaria javanica and comparative genome analysis insights into family S53 peptidase evolution in fungal entomopathogens.</title>
        <authorList>
            <person name="Lin R."/>
            <person name="Zhang X."/>
            <person name="Xin B."/>
            <person name="Zou M."/>
            <person name="Gao Y."/>
            <person name="Qin F."/>
            <person name="Hu Q."/>
            <person name="Xie B."/>
            <person name="Cheng X."/>
        </authorList>
    </citation>
    <scope>NUCLEOTIDE SEQUENCE [LARGE SCALE GENOMIC DNA]</scope>
    <source>
        <strain evidence="2 3">IJ1G</strain>
    </source>
</reference>
<evidence type="ECO:0000259" key="1">
    <source>
        <dbReference type="Pfam" id="PF03795"/>
    </source>
</evidence>
<dbReference type="AlphaFoldDB" id="A0A545UW65"/>
<dbReference type="Gene3D" id="3.30.70.1060">
    <property type="entry name" value="Dimeric alpha+beta barrel"/>
    <property type="match status" value="1"/>
</dbReference>
<sequence>MPRFIFLVKATPMTEGLAGHAPPADIYERMAKYNAELTAAGAFVDAGGFKPTADGYRVTFDGDAAAPAAAVQGPFDVESEAHVSGFWIVQAADAEAALGWAKKIPFGKGEVTVRELRDN</sequence>